<reference evidence="1" key="1">
    <citation type="submission" date="2014-11" db="EMBL/GenBank/DDBJ databases">
        <authorList>
            <person name="Amaro Gonzalez C."/>
        </authorList>
    </citation>
    <scope>NUCLEOTIDE SEQUENCE</scope>
</reference>
<reference evidence="1" key="2">
    <citation type="journal article" date="2015" name="Fish Shellfish Immunol.">
        <title>Early steps in the European eel (Anguilla anguilla)-Vibrio vulnificus interaction in the gills: Role of the RtxA13 toxin.</title>
        <authorList>
            <person name="Callol A."/>
            <person name="Pajuelo D."/>
            <person name="Ebbesson L."/>
            <person name="Teles M."/>
            <person name="MacKenzie S."/>
            <person name="Amaro C."/>
        </authorList>
    </citation>
    <scope>NUCLEOTIDE SEQUENCE</scope>
</reference>
<organism evidence="1">
    <name type="scientific">Anguilla anguilla</name>
    <name type="common">European freshwater eel</name>
    <name type="synonym">Muraena anguilla</name>
    <dbReference type="NCBI Taxonomy" id="7936"/>
    <lineage>
        <taxon>Eukaryota</taxon>
        <taxon>Metazoa</taxon>
        <taxon>Chordata</taxon>
        <taxon>Craniata</taxon>
        <taxon>Vertebrata</taxon>
        <taxon>Euteleostomi</taxon>
        <taxon>Actinopterygii</taxon>
        <taxon>Neopterygii</taxon>
        <taxon>Teleostei</taxon>
        <taxon>Anguilliformes</taxon>
        <taxon>Anguillidae</taxon>
        <taxon>Anguilla</taxon>
    </lineage>
</organism>
<proteinExistence type="predicted"/>
<evidence type="ECO:0000313" key="1">
    <source>
        <dbReference type="EMBL" id="JAH59062.1"/>
    </source>
</evidence>
<name>A0A0E9TZZ7_ANGAN</name>
<sequence length="32" mass="3732">MIVRHMNSQEKGKMFYQGLLSPQKTHGEEVDI</sequence>
<dbReference type="EMBL" id="GBXM01049515">
    <property type="protein sequence ID" value="JAH59062.1"/>
    <property type="molecule type" value="Transcribed_RNA"/>
</dbReference>
<protein>
    <submittedName>
        <fullName evidence="1">Uncharacterized protein</fullName>
    </submittedName>
</protein>
<dbReference type="AlphaFoldDB" id="A0A0E9TZZ7"/>
<accession>A0A0E9TZZ7</accession>